<dbReference type="Proteomes" id="UP001278766">
    <property type="component" value="Unassembled WGS sequence"/>
</dbReference>
<sequence length="250" mass="26694">MLLQAALGVILAGANTVTAHGYIDEWNIDGQSYTGFNPTTAPWAPDQGTISWPAWNTDLGPVYGSDVGSPDIICSINATNSNKYPVPVAAGSTIRLHWTAWPESHHGPIFTYLAACNGDCVTADKEQLRWFKIEEVGQISYGPGGGTAGVWAADQLRLAGGDWDVTIPSSIKAGNYVLRHEILALHSAYDVGGAQFYPQCTNIQITGGGDATPEGVVGTSLYTKDHPGVQYNIYDDNTKPVYQMPGPPLI</sequence>
<keyword evidence="9" id="KW-0503">Monooxygenase</keyword>
<keyword evidence="19" id="KW-1185">Reference proteome</keyword>
<dbReference type="GO" id="GO:0046872">
    <property type="term" value="F:metal ion binding"/>
    <property type="evidence" value="ECO:0007669"/>
    <property type="project" value="UniProtKB-KW"/>
</dbReference>
<comment type="similarity">
    <text evidence="13">Belongs to the polysaccharide monooxygenase AA9 family.</text>
</comment>
<keyword evidence="4" id="KW-0479">Metal-binding</keyword>
<evidence type="ECO:0000256" key="9">
    <source>
        <dbReference type="ARBA" id="ARBA00023033"/>
    </source>
</evidence>
<dbReference type="PANTHER" id="PTHR33353:SF6">
    <property type="entry name" value="ENDOGLUCANASE IV"/>
    <property type="match status" value="1"/>
</dbReference>
<feature type="chain" id="PRO_5041991705" description="lytic cellulose monooxygenase (C4-dehydrogenating)" evidence="16">
    <location>
        <begin position="20"/>
        <end position="250"/>
    </location>
</feature>
<dbReference type="InterPro" id="IPR005103">
    <property type="entry name" value="AA9_LPMO"/>
</dbReference>
<evidence type="ECO:0000256" key="4">
    <source>
        <dbReference type="ARBA" id="ARBA00022723"/>
    </source>
</evidence>
<comment type="subcellular location">
    <subcellularLocation>
        <location evidence="2">Secreted</location>
    </subcellularLocation>
</comment>
<keyword evidence="18" id="KW-0378">Hydrolase</keyword>
<dbReference type="Gene3D" id="2.70.50.70">
    <property type="match status" value="1"/>
</dbReference>
<dbReference type="AlphaFoldDB" id="A0AAE0LX55"/>
<evidence type="ECO:0000256" key="16">
    <source>
        <dbReference type="SAM" id="SignalP"/>
    </source>
</evidence>
<evidence type="ECO:0000256" key="5">
    <source>
        <dbReference type="ARBA" id="ARBA00022729"/>
    </source>
</evidence>
<evidence type="ECO:0000313" key="18">
    <source>
        <dbReference type="EMBL" id="KAK3300665.1"/>
    </source>
</evidence>
<keyword evidence="8" id="KW-0186">Copper</keyword>
<reference evidence="18" key="2">
    <citation type="submission" date="2023-06" db="EMBL/GenBank/DDBJ databases">
        <authorList>
            <consortium name="Lawrence Berkeley National Laboratory"/>
            <person name="Haridas S."/>
            <person name="Hensen N."/>
            <person name="Bonometti L."/>
            <person name="Westerberg I."/>
            <person name="Brannstrom I.O."/>
            <person name="Guillou S."/>
            <person name="Cros-Aarteil S."/>
            <person name="Calhoun S."/>
            <person name="Kuo A."/>
            <person name="Mondo S."/>
            <person name="Pangilinan J."/>
            <person name="Riley R."/>
            <person name="Labutti K."/>
            <person name="Andreopoulos B."/>
            <person name="Lipzen A."/>
            <person name="Chen C."/>
            <person name="Yanf M."/>
            <person name="Daum C."/>
            <person name="Ng V."/>
            <person name="Clum A."/>
            <person name="Steindorff A."/>
            <person name="Ohm R."/>
            <person name="Martin F."/>
            <person name="Silar P."/>
            <person name="Natvig D."/>
            <person name="Lalanne C."/>
            <person name="Gautier V."/>
            <person name="Ament-Velasquez S.L."/>
            <person name="Kruys A."/>
            <person name="Hutchinson M.I."/>
            <person name="Powell A.J."/>
            <person name="Barry K."/>
            <person name="Miller A.N."/>
            <person name="Grigoriev I.V."/>
            <person name="Debuchy R."/>
            <person name="Gladieux P."/>
            <person name="Thoren M.H."/>
            <person name="Johannesson H."/>
        </authorList>
    </citation>
    <scope>NUCLEOTIDE SEQUENCE</scope>
    <source>
        <strain evidence="18">CBS 168.71</strain>
    </source>
</reference>
<name>A0AAE0LX55_9PEZI</name>
<dbReference type="CDD" id="cd21175">
    <property type="entry name" value="LPMO_AA9"/>
    <property type="match status" value="1"/>
</dbReference>
<keyword evidence="10" id="KW-1015">Disulfide bond</keyword>
<evidence type="ECO:0000256" key="2">
    <source>
        <dbReference type="ARBA" id="ARBA00004613"/>
    </source>
</evidence>
<dbReference type="EC" id="1.14.99.56" evidence="15"/>
<gene>
    <name evidence="18" type="ORF">B0H64DRAFT_381418</name>
</gene>
<evidence type="ECO:0000256" key="7">
    <source>
        <dbReference type="ARBA" id="ARBA00023002"/>
    </source>
</evidence>
<evidence type="ECO:0000256" key="3">
    <source>
        <dbReference type="ARBA" id="ARBA00022525"/>
    </source>
</evidence>
<dbReference type="RefSeq" id="XP_062664179.1">
    <property type="nucleotide sequence ID" value="XM_062802805.1"/>
</dbReference>
<comment type="caution">
    <text evidence="18">The sequence shown here is derived from an EMBL/GenBank/DDBJ whole genome shotgun (WGS) entry which is preliminary data.</text>
</comment>
<dbReference type="GO" id="GO:0030245">
    <property type="term" value="P:cellulose catabolic process"/>
    <property type="evidence" value="ECO:0007669"/>
    <property type="project" value="UniProtKB-KW"/>
</dbReference>
<protein>
    <recommendedName>
        <fullName evidence="15">lytic cellulose monooxygenase (C4-dehydrogenating)</fullName>
        <ecNumber evidence="15">1.14.99.56</ecNumber>
    </recommendedName>
</protein>
<evidence type="ECO:0000256" key="13">
    <source>
        <dbReference type="ARBA" id="ARBA00044502"/>
    </source>
</evidence>
<feature type="domain" description="Auxiliary Activity family 9 catalytic" evidence="17">
    <location>
        <begin position="20"/>
        <end position="239"/>
    </location>
</feature>
<organism evidence="18 19">
    <name type="scientific">Chaetomium fimeti</name>
    <dbReference type="NCBI Taxonomy" id="1854472"/>
    <lineage>
        <taxon>Eukaryota</taxon>
        <taxon>Fungi</taxon>
        <taxon>Dikarya</taxon>
        <taxon>Ascomycota</taxon>
        <taxon>Pezizomycotina</taxon>
        <taxon>Sordariomycetes</taxon>
        <taxon>Sordariomycetidae</taxon>
        <taxon>Sordariales</taxon>
        <taxon>Chaetomiaceae</taxon>
        <taxon>Chaetomium</taxon>
    </lineage>
</organism>
<comment type="catalytic activity">
    <reaction evidence="14">
        <text>[(1-&gt;4)-beta-D-glucosyl]n+m + reduced acceptor + O2 = 4-dehydro-beta-D-glucosyl-[(1-&gt;4)-beta-D-glucosyl]n-1 + [(1-&gt;4)-beta-D-glucosyl]m + acceptor + H2O.</text>
        <dbReference type="EC" id="1.14.99.56"/>
    </reaction>
</comment>
<evidence type="ECO:0000259" key="17">
    <source>
        <dbReference type="Pfam" id="PF03443"/>
    </source>
</evidence>
<evidence type="ECO:0000256" key="11">
    <source>
        <dbReference type="ARBA" id="ARBA00023277"/>
    </source>
</evidence>
<dbReference type="GeneID" id="87839753"/>
<dbReference type="PANTHER" id="PTHR33353">
    <property type="entry name" value="PUTATIVE (AFU_ORTHOLOGUE AFUA_1G12560)-RELATED"/>
    <property type="match status" value="1"/>
</dbReference>
<dbReference type="GO" id="GO:0016787">
    <property type="term" value="F:hydrolase activity"/>
    <property type="evidence" value="ECO:0007669"/>
    <property type="project" value="UniProtKB-KW"/>
</dbReference>
<dbReference type="GO" id="GO:0004497">
    <property type="term" value="F:monooxygenase activity"/>
    <property type="evidence" value="ECO:0007669"/>
    <property type="project" value="UniProtKB-KW"/>
</dbReference>
<evidence type="ECO:0000256" key="8">
    <source>
        <dbReference type="ARBA" id="ARBA00023008"/>
    </source>
</evidence>
<evidence type="ECO:0000256" key="14">
    <source>
        <dbReference type="ARBA" id="ARBA00045077"/>
    </source>
</evidence>
<feature type="signal peptide" evidence="16">
    <location>
        <begin position="1"/>
        <end position="19"/>
    </location>
</feature>
<keyword evidence="12" id="KW-0624">Polysaccharide degradation</keyword>
<evidence type="ECO:0000256" key="1">
    <source>
        <dbReference type="ARBA" id="ARBA00001973"/>
    </source>
</evidence>
<dbReference type="Pfam" id="PF03443">
    <property type="entry name" value="AA9"/>
    <property type="match status" value="1"/>
</dbReference>
<dbReference type="InterPro" id="IPR049892">
    <property type="entry name" value="AA9"/>
</dbReference>
<keyword evidence="5 16" id="KW-0732">Signal</keyword>
<evidence type="ECO:0000256" key="6">
    <source>
        <dbReference type="ARBA" id="ARBA00023001"/>
    </source>
</evidence>
<keyword evidence="11" id="KW-0119">Carbohydrate metabolism</keyword>
<comment type="cofactor">
    <cofactor evidence="1">
        <name>Cu(2+)</name>
        <dbReference type="ChEBI" id="CHEBI:29036"/>
    </cofactor>
</comment>
<evidence type="ECO:0000256" key="15">
    <source>
        <dbReference type="ARBA" id="ARBA00047174"/>
    </source>
</evidence>
<reference evidence="18" key="1">
    <citation type="journal article" date="2023" name="Mol. Phylogenet. Evol.">
        <title>Genome-scale phylogeny and comparative genomics of the fungal order Sordariales.</title>
        <authorList>
            <person name="Hensen N."/>
            <person name="Bonometti L."/>
            <person name="Westerberg I."/>
            <person name="Brannstrom I.O."/>
            <person name="Guillou S."/>
            <person name="Cros-Aarteil S."/>
            <person name="Calhoun S."/>
            <person name="Haridas S."/>
            <person name="Kuo A."/>
            <person name="Mondo S."/>
            <person name="Pangilinan J."/>
            <person name="Riley R."/>
            <person name="LaButti K."/>
            <person name="Andreopoulos B."/>
            <person name="Lipzen A."/>
            <person name="Chen C."/>
            <person name="Yan M."/>
            <person name="Daum C."/>
            <person name="Ng V."/>
            <person name="Clum A."/>
            <person name="Steindorff A."/>
            <person name="Ohm R.A."/>
            <person name="Martin F."/>
            <person name="Silar P."/>
            <person name="Natvig D.O."/>
            <person name="Lalanne C."/>
            <person name="Gautier V."/>
            <person name="Ament-Velasquez S.L."/>
            <person name="Kruys A."/>
            <person name="Hutchinson M.I."/>
            <person name="Powell A.J."/>
            <person name="Barry K."/>
            <person name="Miller A.N."/>
            <person name="Grigoriev I.V."/>
            <person name="Debuchy R."/>
            <person name="Gladieux P."/>
            <person name="Hiltunen Thoren M."/>
            <person name="Johannesson H."/>
        </authorList>
    </citation>
    <scope>NUCLEOTIDE SEQUENCE</scope>
    <source>
        <strain evidence="18">CBS 168.71</strain>
    </source>
</reference>
<evidence type="ECO:0000313" key="19">
    <source>
        <dbReference type="Proteomes" id="UP001278766"/>
    </source>
</evidence>
<evidence type="ECO:0000256" key="12">
    <source>
        <dbReference type="ARBA" id="ARBA00023326"/>
    </source>
</evidence>
<proteinExistence type="inferred from homology"/>
<dbReference type="EMBL" id="JAUEPN010000001">
    <property type="protein sequence ID" value="KAK3300665.1"/>
    <property type="molecule type" value="Genomic_DNA"/>
</dbReference>
<dbReference type="GO" id="GO:0005576">
    <property type="term" value="C:extracellular region"/>
    <property type="evidence" value="ECO:0007669"/>
    <property type="project" value="UniProtKB-SubCell"/>
</dbReference>
<keyword evidence="7" id="KW-0560">Oxidoreductase</keyword>
<keyword evidence="3" id="KW-0964">Secreted</keyword>
<evidence type="ECO:0000256" key="10">
    <source>
        <dbReference type="ARBA" id="ARBA00023157"/>
    </source>
</evidence>
<keyword evidence="6" id="KW-0136">Cellulose degradation</keyword>
<accession>A0AAE0LX55</accession>